<reference evidence="6 7" key="1">
    <citation type="submission" date="2017-12" db="EMBL/GenBank/DDBJ databases">
        <title>Hemimetabolous genomes reveal molecular basis of termite eusociality.</title>
        <authorList>
            <person name="Harrison M.C."/>
            <person name="Jongepier E."/>
            <person name="Robertson H.M."/>
            <person name="Arning N."/>
            <person name="Bitard-Feildel T."/>
            <person name="Chao H."/>
            <person name="Childers C.P."/>
            <person name="Dinh H."/>
            <person name="Doddapaneni H."/>
            <person name="Dugan S."/>
            <person name="Gowin J."/>
            <person name="Greiner C."/>
            <person name="Han Y."/>
            <person name="Hu H."/>
            <person name="Hughes D.S.T."/>
            <person name="Huylmans A.-K."/>
            <person name="Kemena C."/>
            <person name="Kremer L.P.M."/>
            <person name="Lee S.L."/>
            <person name="Lopez-Ezquerra A."/>
            <person name="Mallet L."/>
            <person name="Monroy-Kuhn J.M."/>
            <person name="Moser A."/>
            <person name="Murali S.C."/>
            <person name="Muzny D.M."/>
            <person name="Otani S."/>
            <person name="Piulachs M.-D."/>
            <person name="Poelchau M."/>
            <person name="Qu J."/>
            <person name="Schaub F."/>
            <person name="Wada-Katsumata A."/>
            <person name="Worley K.C."/>
            <person name="Xie Q."/>
            <person name="Ylla G."/>
            <person name="Poulsen M."/>
            <person name="Gibbs R.A."/>
            <person name="Schal C."/>
            <person name="Richards S."/>
            <person name="Belles X."/>
            <person name="Korb J."/>
            <person name="Bornberg-Bauer E."/>
        </authorList>
    </citation>
    <scope>NUCLEOTIDE SEQUENCE [LARGE SCALE GENOMIC DNA]</scope>
    <source>
        <tissue evidence="6">Whole body</tissue>
    </source>
</reference>
<name>A0A2J7QYW3_9NEOP</name>
<dbReference type="Pfam" id="PF00394">
    <property type="entry name" value="Cu-oxidase"/>
    <property type="match status" value="1"/>
</dbReference>
<dbReference type="FunFam" id="2.60.40.420:FF:000045">
    <property type="entry name" value="Laccase 2"/>
    <property type="match status" value="1"/>
</dbReference>
<evidence type="ECO:0000259" key="5">
    <source>
        <dbReference type="Pfam" id="PF07732"/>
    </source>
</evidence>
<dbReference type="CDD" id="cd13884">
    <property type="entry name" value="CuRO_2_tcLCC_insect_like"/>
    <property type="match status" value="1"/>
</dbReference>
<dbReference type="InterPro" id="IPR045087">
    <property type="entry name" value="Cu-oxidase_fam"/>
</dbReference>
<keyword evidence="2" id="KW-0812">Transmembrane</keyword>
<comment type="caution">
    <text evidence="6">The sequence shown here is derived from an EMBL/GenBank/DDBJ whole genome shotgun (WGS) entry which is preliminary data.</text>
</comment>
<feature type="domain" description="Plastocyanin-like" evidence="4">
    <location>
        <begin position="511"/>
        <end position="620"/>
    </location>
</feature>
<dbReference type="Pfam" id="PF07732">
    <property type="entry name" value="Cu-oxidase_3"/>
    <property type="match status" value="1"/>
</dbReference>
<evidence type="ECO:0000313" key="7">
    <source>
        <dbReference type="Proteomes" id="UP000235965"/>
    </source>
</evidence>
<evidence type="ECO:0000256" key="1">
    <source>
        <dbReference type="ARBA" id="ARBA00010609"/>
    </source>
</evidence>
<dbReference type="InterPro" id="IPR008972">
    <property type="entry name" value="Cupredoxin"/>
</dbReference>
<sequence length="664" mass="74579">MGARCWKPGGPLLLVLPNVTALLLLAGTFLMLNWPAISIRPSAVKLSRGGVRMEQLEKSTSCSRPCLDGRKAKECYFKFVLEPRLTVNRGCSKCPGNDTECVERHCSLADGVQRVMLSVNGELPGTAVRVCEGDIVVVDVTSHLRGLETALHWHGQLQRGSPYMDGVPMITQCPIQSETRFRYKFRASNAGTHFYHSHYVSHHADGIFGPFIVRQSPQRDPNSDLYDYDLDEHVLIVSPWSHKALTYDLESQEDIEVSSVLINGEGSHFNPESRTRNHIPKTRFLVKWGDRYRFRVINAASLDCPIQLQVEGHELTIIATDGVPVKPTTASHLLLFPGERYDIVISANQAISSYWLMVIGHDQCKNLHQEAFLVYDGAILPHEFNEATKSSLNALMATMMKTCSSLSDATCRPQEMKELHKTDVQHLSAEQQKPHADMKLYIPFDVYVYDAFDDKDVNFRFMLEESINYPSYLYNRKAPIRLPQVDRLTFKYPPSPLLSQPESVPKGMLCSDDCRRRKFCECLHVIHTPLNVTLDIVLVNEGHGSNHSSTFHLHGYNFLVLGSESLGRPIDVAEIQLSDSHGLLSRNLVDAPRKDTVVVPSKGYAIIRLFTDNPGSWLFEARSTSSVIGGGMQFIVQVGEQTHLPPVPSDFPRCGDHKKPIFVF</sequence>
<dbReference type="AlphaFoldDB" id="A0A2J7QYW3"/>
<dbReference type="OrthoDB" id="8181497at2759"/>
<accession>A0A2J7QYW3</accession>
<dbReference type="EMBL" id="NEVH01009082">
    <property type="protein sequence ID" value="PNF33770.1"/>
    <property type="molecule type" value="Genomic_DNA"/>
</dbReference>
<dbReference type="CDD" id="cd13858">
    <property type="entry name" value="CuRO_1_tcLCC2_insect_like"/>
    <property type="match status" value="1"/>
</dbReference>
<dbReference type="GO" id="GO:0016491">
    <property type="term" value="F:oxidoreductase activity"/>
    <property type="evidence" value="ECO:0007669"/>
    <property type="project" value="InterPro"/>
</dbReference>
<dbReference type="Pfam" id="PF07731">
    <property type="entry name" value="Cu-oxidase_2"/>
    <property type="match status" value="1"/>
</dbReference>
<dbReference type="PANTHER" id="PTHR11709">
    <property type="entry name" value="MULTI-COPPER OXIDASE"/>
    <property type="match status" value="1"/>
</dbReference>
<dbReference type="InterPro" id="IPR001117">
    <property type="entry name" value="Cu-oxidase_2nd"/>
</dbReference>
<organism evidence="6 7">
    <name type="scientific">Cryptotermes secundus</name>
    <dbReference type="NCBI Taxonomy" id="105785"/>
    <lineage>
        <taxon>Eukaryota</taxon>
        <taxon>Metazoa</taxon>
        <taxon>Ecdysozoa</taxon>
        <taxon>Arthropoda</taxon>
        <taxon>Hexapoda</taxon>
        <taxon>Insecta</taxon>
        <taxon>Pterygota</taxon>
        <taxon>Neoptera</taxon>
        <taxon>Polyneoptera</taxon>
        <taxon>Dictyoptera</taxon>
        <taxon>Blattodea</taxon>
        <taxon>Blattoidea</taxon>
        <taxon>Termitoidae</taxon>
        <taxon>Kalotermitidae</taxon>
        <taxon>Cryptotermitinae</taxon>
        <taxon>Cryptotermes</taxon>
    </lineage>
</organism>
<dbReference type="CDD" id="cd13905">
    <property type="entry name" value="CuRO_3_tcLLC2_insect_like"/>
    <property type="match status" value="1"/>
</dbReference>
<evidence type="ECO:0000259" key="4">
    <source>
        <dbReference type="Pfam" id="PF07731"/>
    </source>
</evidence>
<feature type="domain" description="Plastocyanin-like" evidence="5">
    <location>
        <begin position="103"/>
        <end position="216"/>
    </location>
</feature>
<keyword evidence="2" id="KW-0472">Membrane</keyword>
<dbReference type="GO" id="GO:0006826">
    <property type="term" value="P:iron ion transport"/>
    <property type="evidence" value="ECO:0007669"/>
    <property type="project" value="TreeGrafter"/>
</dbReference>
<proteinExistence type="inferred from homology"/>
<keyword evidence="2" id="KW-1133">Transmembrane helix</keyword>
<protein>
    <submittedName>
        <fullName evidence="6">Uncharacterized protein</fullName>
    </submittedName>
</protein>
<evidence type="ECO:0000259" key="3">
    <source>
        <dbReference type="Pfam" id="PF00394"/>
    </source>
</evidence>
<evidence type="ECO:0000256" key="2">
    <source>
        <dbReference type="SAM" id="Phobius"/>
    </source>
</evidence>
<gene>
    <name evidence="6" type="ORF">B7P43_G10230</name>
</gene>
<feature type="transmembrane region" description="Helical" evidence="2">
    <location>
        <begin position="12"/>
        <end position="34"/>
    </location>
</feature>
<dbReference type="PANTHER" id="PTHR11709:SF232">
    <property type="entry name" value="STRAW, ISOFORM G"/>
    <property type="match status" value="1"/>
</dbReference>
<dbReference type="InterPro" id="IPR011706">
    <property type="entry name" value="Cu-oxidase_C"/>
</dbReference>
<evidence type="ECO:0000313" key="6">
    <source>
        <dbReference type="EMBL" id="PNF33770.1"/>
    </source>
</evidence>
<keyword evidence="7" id="KW-1185">Reference proteome</keyword>
<dbReference type="InParanoid" id="A0A2J7QYW3"/>
<dbReference type="Gene3D" id="2.60.40.420">
    <property type="entry name" value="Cupredoxins - blue copper proteins"/>
    <property type="match status" value="3"/>
</dbReference>
<dbReference type="SUPFAM" id="SSF49503">
    <property type="entry name" value="Cupredoxins"/>
    <property type="match status" value="3"/>
</dbReference>
<dbReference type="STRING" id="105785.A0A2J7QYW3"/>
<dbReference type="InterPro" id="IPR011707">
    <property type="entry name" value="Cu-oxidase-like_N"/>
</dbReference>
<comment type="similarity">
    <text evidence="1">Belongs to the multicopper oxidase family.</text>
</comment>
<dbReference type="Proteomes" id="UP000235965">
    <property type="component" value="Unassembled WGS sequence"/>
</dbReference>
<dbReference type="GO" id="GO:0005886">
    <property type="term" value="C:plasma membrane"/>
    <property type="evidence" value="ECO:0007669"/>
    <property type="project" value="TreeGrafter"/>
</dbReference>
<dbReference type="GO" id="GO:0005507">
    <property type="term" value="F:copper ion binding"/>
    <property type="evidence" value="ECO:0007669"/>
    <property type="project" value="InterPro"/>
</dbReference>
<feature type="domain" description="Plastocyanin-like" evidence="3">
    <location>
        <begin position="234"/>
        <end position="378"/>
    </location>
</feature>